<dbReference type="PaxDb" id="2711-XP_006467487.1"/>
<dbReference type="SMART" id="SM00665">
    <property type="entry name" value="B561"/>
    <property type="match status" value="1"/>
</dbReference>
<dbReference type="PANTHER" id="PTHR15422:SF44">
    <property type="entry name" value="CYTOCHROME B561 DOMAIN-CONTAINING PROTEIN"/>
    <property type="match status" value="1"/>
</dbReference>
<keyword evidence="4" id="KW-0349">Heme</keyword>
<feature type="transmembrane region" description="Helical" evidence="11">
    <location>
        <begin position="127"/>
        <end position="146"/>
    </location>
</feature>
<dbReference type="CDD" id="cd08760">
    <property type="entry name" value="Cyt_b561_FRRS1_like"/>
    <property type="match status" value="1"/>
</dbReference>
<dbReference type="Proteomes" id="UP000027120">
    <property type="component" value="Unassembled WGS sequence"/>
</dbReference>
<dbReference type="InterPro" id="IPR006593">
    <property type="entry name" value="Cyt_b561/ferric_Rdtase_TM"/>
</dbReference>
<comment type="subcellular location">
    <subcellularLocation>
        <location evidence="2">Membrane</location>
        <topology evidence="2">Multi-pass membrane protein</topology>
    </subcellularLocation>
</comment>
<keyword evidence="10 11" id="KW-0472">Membrane</keyword>
<reference evidence="13 14" key="1">
    <citation type="submission" date="2014-04" db="EMBL/GenBank/DDBJ databases">
        <authorList>
            <consortium name="International Citrus Genome Consortium"/>
            <person name="Gmitter F."/>
            <person name="Chen C."/>
            <person name="Farmerie W."/>
            <person name="Harkins T."/>
            <person name="Desany B."/>
            <person name="Mohiuddin M."/>
            <person name="Kodira C."/>
            <person name="Borodovsky M."/>
            <person name="Lomsadze A."/>
            <person name="Burns P."/>
            <person name="Jenkins J."/>
            <person name="Prochnik S."/>
            <person name="Shu S."/>
            <person name="Chapman J."/>
            <person name="Pitluck S."/>
            <person name="Schmutz J."/>
            <person name="Rokhsar D."/>
        </authorList>
    </citation>
    <scope>NUCLEOTIDE SEQUENCE</scope>
</reference>
<sequence>MKIFRFVAAFIVPSCYVIFLPFVGCLSNDEFSKSRNHKSIQENLYKMGPQTASHIAVHGLLLWASMGFLTPVGILTIRMSNKVDSVIKARVFVYLHIILQMLSVVLATVGAIMSIRNFENSFNNNHQRLGLALYGALWLQVSIGFFKPPRGNKRRSMWYVVHWLLGTAISLVGIINIYTGLKAYLIKHQEALRFGLYSSQFRSP</sequence>
<keyword evidence="7" id="KW-0249">Electron transport</keyword>
<protein>
    <recommendedName>
        <fullName evidence="12">Cytochrome b561 domain-containing protein</fullName>
    </recommendedName>
</protein>
<dbReference type="STRING" id="2711.A0A067GEV6"/>
<dbReference type="Gene3D" id="1.20.120.1770">
    <property type="match status" value="1"/>
</dbReference>
<evidence type="ECO:0000259" key="12">
    <source>
        <dbReference type="PROSITE" id="PS50939"/>
    </source>
</evidence>
<feature type="transmembrane region" description="Helical" evidence="11">
    <location>
        <begin position="7"/>
        <end position="24"/>
    </location>
</feature>
<feature type="transmembrane region" description="Helical" evidence="11">
    <location>
        <begin position="55"/>
        <end position="79"/>
    </location>
</feature>
<evidence type="ECO:0000256" key="1">
    <source>
        <dbReference type="ARBA" id="ARBA00001970"/>
    </source>
</evidence>
<feature type="domain" description="Cytochrome b561" evidence="12">
    <location>
        <begin position="26"/>
        <end position="204"/>
    </location>
</feature>
<comment type="cofactor">
    <cofactor evidence="1">
        <name>heme b</name>
        <dbReference type="ChEBI" id="CHEBI:60344"/>
    </cofactor>
</comment>
<dbReference type="GO" id="GO:0046872">
    <property type="term" value="F:metal ion binding"/>
    <property type="evidence" value="ECO:0007669"/>
    <property type="project" value="UniProtKB-KW"/>
</dbReference>
<keyword evidence="3" id="KW-0813">Transport</keyword>
<dbReference type="AlphaFoldDB" id="A0A067GEV6"/>
<feature type="transmembrane region" description="Helical" evidence="11">
    <location>
        <begin position="91"/>
        <end position="115"/>
    </location>
</feature>
<evidence type="ECO:0000256" key="3">
    <source>
        <dbReference type="ARBA" id="ARBA00022448"/>
    </source>
</evidence>
<feature type="transmembrane region" description="Helical" evidence="11">
    <location>
        <begin position="158"/>
        <end position="178"/>
    </location>
</feature>
<evidence type="ECO:0000256" key="2">
    <source>
        <dbReference type="ARBA" id="ARBA00004141"/>
    </source>
</evidence>
<dbReference type="SMR" id="A0A067GEV6"/>
<accession>A0A067GEV6</accession>
<gene>
    <name evidence="13" type="ORF">CISIN_1g028753mg</name>
</gene>
<dbReference type="GO" id="GO:0016020">
    <property type="term" value="C:membrane"/>
    <property type="evidence" value="ECO:0007669"/>
    <property type="project" value="UniProtKB-SubCell"/>
</dbReference>
<organism evidence="13 14">
    <name type="scientific">Citrus sinensis</name>
    <name type="common">Sweet orange</name>
    <name type="synonym">Citrus aurantium var. sinensis</name>
    <dbReference type="NCBI Taxonomy" id="2711"/>
    <lineage>
        <taxon>Eukaryota</taxon>
        <taxon>Viridiplantae</taxon>
        <taxon>Streptophyta</taxon>
        <taxon>Embryophyta</taxon>
        <taxon>Tracheophyta</taxon>
        <taxon>Spermatophyta</taxon>
        <taxon>Magnoliopsida</taxon>
        <taxon>eudicotyledons</taxon>
        <taxon>Gunneridae</taxon>
        <taxon>Pentapetalae</taxon>
        <taxon>rosids</taxon>
        <taxon>malvids</taxon>
        <taxon>Sapindales</taxon>
        <taxon>Rutaceae</taxon>
        <taxon>Aurantioideae</taxon>
        <taxon>Citrus</taxon>
    </lineage>
</organism>
<dbReference type="EMBL" id="KK784879">
    <property type="protein sequence ID" value="KDO78149.1"/>
    <property type="molecule type" value="Genomic_DNA"/>
</dbReference>
<keyword evidence="9" id="KW-0408">Iron</keyword>
<dbReference type="Pfam" id="PF03188">
    <property type="entry name" value="Cytochrom_B561"/>
    <property type="match status" value="1"/>
</dbReference>
<name>A0A067GEV6_CITSI</name>
<evidence type="ECO:0000313" key="13">
    <source>
        <dbReference type="EMBL" id="KDO78149.1"/>
    </source>
</evidence>
<dbReference type="GO" id="GO:0016491">
    <property type="term" value="F:oxidoreductase activity"/>
    <property type="evidence" value="ECO:0000318"/>
    <property type="project" value="GO_Central"/>
</dbReference>
<dbReference type="eggNOG" id="KOG4293">
    <property type="taxonomic scope" value="Eukaryota"/>
</dbReference>
<evidence type="ECO:0000256" key="5">
    <source>
        <dbReference type="ARBA" id="ARBA00022692"/>
    </source>
</evidence>
<evidence type="ECO:0000256" key="9">
    <source>
        <dbReference type="ARBA" id="ARBA00023004"/>
    </source>
</evidence>
<proteinExistence type="predicted"/>
<keyword evidence="8 11" id="KW-1133">Transmembrane helix</keyword>
<evidence type="ECO:0000256" key="4">
    <source>
        <dbReference type="ARBA" id="ARBA00022617"/>
    </source>
</evidence>
<keyword evidence="5 11" id="KW-0812">Transmembrane</keyword>
<dbReference type="InterPro" id="IPR045150">
    <property type="entry name" value="CYB561D1/2"/>
</dbReference>
<evidence type="ECO:0000256" key="7">
    <source>
        <dbReference type="ARBA" id="ARBA00022982"/>
    </source>
</evidence>
<keyword evidence="6" id="KW-0479">Metal-binding</keyword>
<dbReference type="GO" id="GO:0140575">
    <property type="term" value="F:transmembrane monodehydroascorbate reductase activity"/>
    <property type="evidence" value="ECO:0007669"/>
    <property type="project" value="InterPro"/>
</dbReference>
<evidence type="ECO:0000256" key="10">
    <source>
        <dbReference type="ARBA" id="ARBA00023136"/>
    </source>
</evidence>
<keyword evidence="14" id="KW-1185">Reference proteome</keyword>
<evidence type="ECO:0000256" key="11">
    <source>
        <dbReference type="SAM" id="Phobius"/>
    </source>
</evidence>
<evidence type="ECO:0000256" key="6">
    <source>
        <dbReference type="ARBA" id="ARBA00022723"/>
    </source>
</evidence>
<dbReference type="PANTHER" id="PTHR15422">
    <property type="entry name" value="OS05G0565100 PROTEIN"/>
    <property type="match status" value="1"/>
</dbReference>
<dbReference type="PROSITE" id="PS50939">
    <property type="entry name" value="CYTOCHROME_B561"/>
    <property type="match status" value="1"/>
</dbReference>
<evidence type="ECO:0000256" key="8">
    <source>
        <dbReference type="ARBA" id="ARBA00022989"/>
    </source>
</evidence>
<evidence type="ECO:0000313" key="14">
    <source>
        <dbReference type="Proteomes" id="UP000027120"/>
    </source>
</evidence>